<dbReference type="AlphaFoldDB" id="A0A3E0WCQ1"/>
<evidence type="ECO:0000256" key="7">
    <source>
        <dbReference type="ARBA" id="ARBA00022695"/>
    </source>
</evidence>
<dbReference type="PANTHER" id="PTHR32294">
    <property type="entry name" value="DNA POLYMERASE III SUBUNIT ALPHA"/>
    <property type="match status" value="1"/>
</dbReference>
<evidence type="ECO:0000256" key="11">
    <source>
        <dbReference type="ARBA" id="ARBA00023204"/>
    </source>
</evidence>
<sequence>MPYVPPTLPPKAELQLDDGPLVGYAELHAHSNFSFLDGASSPEELLEEAARLRMHGLALTDHDGFYGVVHLAEAAEAYPSVSTIFGTELSLGLSKPQNGMADPEGSHLVILARKQEGYHRLSGAITTGQLAVKAEKGRPLYNLEQLADQARGGSGADGSEAVGGWHGTDSGGRGGRGRGGGRDVAGVGGADPAGGSAFGDGSGESAWMVLTGCRKGMVRQALAAEGLPGASRELDRLVALFGRDNVLVELYDHGNPLDSDANDALYELALKHRVSTVATGNVHYATPRQFPLGQALAAVRARRSLDDLEGWLPASAGSHLRSGAEMAARFARYPGAVERTVEVADDLSFQLRTAKPRLPRQEVPAGHTPMTWLRKLVDDAIPTHYPNASDAVLKRIQSELAVIEQKDFPGYFLIVHDIVHEARRLGILCQGRGSAANSAVCFILDITAVDSIFYKLPFERFLSSMRDEEPDIDVDFDSGRREEVIQYVYRKYGRRNAAQVANVITYRPKFAVRDMAKALGHSPGQQDAWSKQIERWGSKVASEEHDIPADVIDLAEQVLRFPRHLGIHSGGMVLTDRPVGEVCPIENGRMDGRTVLQWDKDDCAWMGLVKFDLLGLGMLSALQHSLDLVCEHLGEEWSLQSIPKEEQGVYDMLCRADSIGVFQVESRAQMGTLPRLQPRKFYDLVVEIALIRPGPIQGGAVHPYIRRKLKQEPVTYLHPLLEEPLERTLGVPLFQEQLMQVAQAVGNCTPEDADLLRRAMGSKRGIEKISSLKEKLFAGMASNGIAPDVAEQIYQKIEAFASFGFAESHSNSFALLVYASSWFKLHYPAAFLASLLRAQPMGFYSPQTLVADARRHGVVVHRPDIQRSGVQAGLEPSAGGAGGAGAGGAGSAGGAGAGGAGSAGAGGAGAGGAGAGSEGSGGGDGAVGVTAATGMEQCLHTAGHLPSEKFDRSVPADYAEHRRDGNLDVRLGLDEITSIGKKVAEQIVAERDRGGLYIDMADVARRNDLNTAQMEALASAGAFTSLNLTRREALWEAGNAAQDRPEFLQGTHVSVQPPLLPMLSPTEQVVYDLWSTGISPDDHPVAHSRDWLDERGALSIAGVQTCENGRRIEVGGVVTHRQRPATASGITFVNLEDETGILNVICSVGVWTRYRRVAREAPAMVVRGILERTDDGIINLVADRIELLPLGAPTRSRDFR</sequence>
<keyword evidence="5 13" id="KW-0963">Cytoplasm</keyword>
<comment type="caution">
    <text evidence="16">The sequence shown here is derived from an EMBL/GenBank/DDBJ whole genome shotgun (WGS) entry which is preliminary data.</text>
</comment>
<evidence type="ECO:0000313" key="16">
    <source>
        <dbReference type="EMBL" id="RFA27726.1"/>
    </source>
</evidence>
<keyword evidence="7 13" id="KW-0548">Nucleotidyltransferase</keyword>
<feature type="compositionally biased region" description="Gly residues" evidence="14">
    <location>
        <begin position="164"/>
        <end position="198"/>
    </location>
</feature>
<dbReference type="Pfam" id="PF14579">
    <property type="entry name" value="HHH_6"/>
    <property type="match status" value="1"/>
</dbReference>
<dbReference type="CDD" id="cd04485">
    <property type="entry name" value="DnaE_OBF"/>
    <property type="match status" value="1"/>
</dbReference>
<evidence type="ECO:0000256" key="10">
    <source>
        <dbReference type="ARBA" id="ARBA00022932"/>
    </source>
</evidence>
<evidence type="ECO:0000256" key="3">
    <source>
        <dbReference type="ARBA" id="ARBA00012417"/>
    </source>
</evidence>
<protein>
    <recommendedName>
        <fullName evidence="4 13">Error-prone DNA polymerase</fullName>
        <ecNumber evidence="3 13">2.7.7.7</ecNumber>
    </recommendedName>
</protein>
<dbReference type="InterPro" id="IPR016195">
    <property type="entry name" value="Pol/histidinol_Pase-like"/>
</dbReference>
<dbReference type="InterPro" id="IPR029460">
    <property type="entry name" value="DNAPol_HHH"/>
</dbReference>
<evidence type="ECO:0000313" key="17">
    <source>
        <dbReference type="Proteomes" id="UP000257080"/>
    </source>
</evidence>
<evidence type="ECO:0000259" key="15">
    <source>
        <dbReference type="SMART" id="SM00481"/>
    </source>
</evidence>
<dbReference type="Gene3D" id="3.20.20.140">
    <property type="entry name" value="Metal-dependent hydrolases"/>
    <property type="match status" value="1"/>
</dbReference>
<dbReference type="InterPro" id="IPR011708">
    <property type="entry name" value="DNA_pol3_alpha_NTPase_dom"/>
</dbReference>
<dbReference type="GO" id="GO:0003676">
    <property type="term" value="F:nucleic acid binding"/>
    <property type="evidence" value="ECO:0007669"/>
    <property type="project" value="InterPro"/>
</dbReference>
<keyword evidence="6 13" id="KW-0808">Transferase</keyword>
<dbReference type="InterPro" id="IPR023073">
    <property type="entry name" value="DnaE2"/>
</dbReference>
<dbReference type="GO" id="GO:0006260">
    <property type="term" value="P:DNA replication"/>
    <property type="evidence" value="ECO:0007669"/>
    <property type="project" value="UniProtKB-KW"/>
</dbReference>
<dbReference type="InterPro" id="IPR004365">
    <property type="entry name" value="NA-bd_OB_tRNA"/>
</dbReference>
<keyword evidence="10 13" id="KW-0239">DNA-directed DNA polymerase</keyword>
<dbReference type="GO" id="GO:0003887">
    <property type="term" value="F:DNA-directed DNA polymerase activity"/>
    <property type="evidence" value="ECO:0007669"/>
    <property type="project" value="UniProtKB-UniRule"/>
</dbReference>
<dbReference type="Pfam" id="PF07733">
    <property type="entry name" value="DNA_pol3_alpha"/>
    <property type="match status" value="1"/>
</dbReference>
<dbReference type="GO" id="GO:0008408">
    <property type="term" value="F:3'-5' exonuclease activity"/>
    <property type="evidence" value="ECO:0007669"/>
    <property type="project" value="InterPro"/>
</dbReference>
<dbReference type="SUPFAM" id="SSF89550">
    <property type="entry name" value="PHP domain-like"/>
    <property type="match status" value="1"/>
</dbReference>
<dbReference type="InterPro" id="IPR040982">
    <property type="entry name" value="DNA_pol3_finger"/>
</dbReference>
<dbReference type="GO" id="GO:0006281">
    <property type="term" value="P:DNA repair"/>
    <property type="evidence" value="ECO:0007669"/>
    <property type="project" value="UniProtKB-UniRule"/>
</dbReference>
<evidence type="ECO:0000256" key="9">
    <source>
        <dbReference type="ARBA" id="ARBA00022763"/>
    </source>
</evidence>
<name>A0A3E0WCQ1_9MICO</name>
<comment type="function">
    <text evidence="13">DNA polymerase involved in damage-induced mutagenesis and translesion synthesis (TLS). It is not the major replicative DNA polymerase.</text>
</comment>
<dbReference type="InterPro" id="IPR003141">
    <property type="entry name" value="Pol/His_phosphatase_N"/>
</dbReference>
<evidence type="ECO:0000256" key="14">
    <source>
        <dbReference type="SAM" id="MobiDB-lite"/>
    </source>
</evidence>
<dbReference type="PANTHER" id="PTHR32294:SF4">
    <property type="entry name" value="ERROR-PRONE DNA POLYMERASE"/>
    <property type="match status" value="1"/>
</dbReference>
<reference evidence="16 17" key="1">
    <citation type="submission" date="2017-04" db="EMBL/GenBank/DDBJ databases">
        <title>Comparative genome analysis of Subtercola boreus.</title>
        <authorList>
            <person name="Cho Y.-J."/>
            <person name="Cho A."/>
            <person name="Kim O.-S."/>
            <person name="Lee J.-I."/>
        </authorList>
    </citation>
    <scope>NUCLEOTIDE SEQUENCE [LARGE SCALE GENOMIC DNA]</scope>
    <source>
        <strain evidence="16 17">P28004</strain>
    </source>
</reference>
<dbReference type="Pfam" id="PF02811">
    <property type="entry name" value="PHP"/>
    <property type="match status" value="1"/>
</dbReference>
<gene>
    <name evidence="13" type="primary">dnaE2</name>
    <name evidence="16" type="ORF">B7R25_07845</name>
</gene>
<keyword evidence="8 13" id="KW-0235">DNA replication</keyword>
<comment type="similarity">
    <text evidence="2 13">Belongs to the DNA polymerase type-C family. DnaE2 subfamily.</text>
</comment>
<dbReference type="Gene3D" id="1.10.150.870">
    <property type="match status" value="1"/>
</dbReference>
<comment type="subcellular location">
    <subcellularLocation>
        <location evidence="1 13">Cytoplasm</location>
    </subcellularLocation>
</comment>
<feature type="domain" description="Polymerase/histidinol phosphatase N-terminal" evidence="15">
    <location>
        <begin position="25"/>
        <end position="93"/>
    </location>
</feature>
<proteinExistence type="inferred from homology"/>
<dbReference type="EC" id="2.7.7.7" evidence="3 13"/>
<feature type="region of interest" description="Disordered" evidence="14">
    <location>
        <begin position="869"/>
        <end position="928"/>
    </location>
</feature>
<dbReference type="Pfam" id="PF17657">
    <property type="entry name" value="DNA_pol3_finger"/>
    <property type="match status" value="1"/>
</dbReference>
<evidence type="ECO:0000256" key="12">
    <source>
        <dbReference type="ARBA" id="ARBA00049244"/>
    </source>
</evidence>
<dbReference type="NCBIfam" id="TIGR00594">
    <property type="entry name" value="polc"/>
    <property type="match status" value="1"/>
</dbReference>
<keyword evidence="9 13" id="KW-0227">DNA damage</keyword>
<dbReference type="Proteomes" id="UP000257080">
    <property type="component" value="Unassembled WGS sequence"/>
</dbReference>
<dbReference type="InterPro" id="IPR004805">
    <property type="entry name" value="DnaE2/DnaE/PolC"/>
</dbReference>
<feature type="region of interest" description="Disordered" evidence="14">
    <location>
        <begin position="151"/>
        <end position="198"/>
    </location>
</feature>
<evidence type="ECO:0000256" key="6">
    <source>
        <dbReference type="ARBA" id="ARBA00022679"/>
    </source>
</evidence>
<feature type="compositionally biased region" description="Gly residues" evidence="14">
    <location>
        <begin position="879"/>
        <end position="926"/>
    </location>
</feature>
<dbReference type="Pfam" id="PF01336">
    <property type="entry name" value="tRNA_anti-codon"/>
    <property type="match status" value="1"/>
</dbReference>
<evidence type="ECO:0000256" key="5">
    <source>
        <dbReference type="ARBA" id="ARBA00022490"/>
    </source>
</evidence>
<comment type="catalytic activity">
    <reaction evidence="12 13">
        <text>DNA(n) + a 2'-deoxyribonucleoside 5'-triphosphate = DNA(n+1) + diphosphate</text>
        <dbReference type="Rhea" id="RHEA:22508"/>
        <dbReference type="Rhea" id="RHEA-COMP:17339"/>
        <dbReference type="Rhea" id="RHEA-COMP:17340"/>
        <dbReference type="ChEBI" id="CHEBI:33019"/>
        <dbReference type="ChEBI" id="CHEBI:61560"/>
        <dbReference type="ChEBI" id="CHEBI:173112"/>
        <dbReference type="EC" id="2.7.7.7"/>
    </reaction>
</comment>
<dbReference type="GO" id="GO:0005737">
    <property type="term" value="C:cytoplasm"/>
    <property type="evidence" value="ECO:0007669"/>
    <property type="project" value="UniProtKB-SubCell"/>
</dbReference>
<evidence type="ECO:0000256" key="13">
    <source>
        <dbReference type="HAMAP-Rule" id="MF_01902"/>
    </source>
</evidence>
<dbReference type="NCBIfam" id="NF004225">
    <property type="entry name" value="PRK05672.1"/>
    <property type="match status" value="1"/>
</dbReference>
<evidence type="ECO:0000256" key="1">
    <source>
        <dbReference type="ARBA" id="ARBA00004496"/>
    </source>
</evidence>
<dbReference type="EMBL" id="NBXE01000019">
    <property type="protein sequence ID" value="RFA27726.1"/>
    <property type="molecule type" value="Genomic_DNA"/>
</dbReference>
<evidence type="ECO:0000256" key="4">
    <source>
        <dbReference type="ARBA" id="ARBA00017273"/>
    </source>
</evidence>
<dbReference type="HAMAP" id="MF_01902">
    <property type="entry name" value="DNApol_error_prone"/>
    <property type="match status" value="1"/>
</dbReference>
<keyword evidence="11 13" id="KW-0234">DNA repair</keyword>
<evidence type="ECO:0000256" key="8">
    <source>
        <dbReference type="ARBA" id="ARBA00022705"/>
    </source>
</evidence>
<accession>A0A3E0WCQ1</accession>
<dbReference type="InterPro" id="IPR004013">
    <property type="entry name" value="PHP_dom"/>
</dbReference>
<evidence type="ECO:0000256" key="2">
    <source>
        <dbReference type="ARBA" id="ARBA00007391"/>
    </source>
</evidence>
<organism evidence="16 17">
    <name type="scientific">Subtercola boreus</name>
    <dbReference type="NCBI Taxonomy" id="120213"/>
    <lineage>
        <taxon>Bacteria</taxon>
        <taxon>Bacillati</taxon>
        <taxon>Actinomycetota</taxon>
        <taxon>Actinomycetes</taxon>
        <taxon>Micrococcales</taxon>
        <taxon>Microbacteriaceae</taxon>
        <taxon>Subtercola</taxon>
    </lineage>
</organism>
<dbReference type="SMART" id="SM00481">
    <property type="entry name" value="POLIIIAc"/>
    <property type="match status" value="1"/>
</dbReference>